<evidence type="ECO:0000313" key="2">
    <source>
        <dbReference type="Proteomes" id="UP000297900"/>
    </source>
</evidence>
<keyword evidence="2" id="KW-1185">Reference proteome</keyword>
<comment type="caution">
    <text evidence="1">The sequence shown here is derived from an EMBL/GenBank/DDBJ whole genome shotgun (WGS) entry which is preliminary data.</text>
</comment>
<dbReference type="Proteomes" id="UP000297900">
    <property type="component" value="Unassembled WGS sequence"/>
</dbReference>
<name>A0A4Y8LP59_9BACL</name>
<reference evidence="1 2" key="1">
    <citation type="submission" date="2019-03" db="EMBL/GenBank/DDBJ databases">
        <title>Cohnella endophytica sp. nov., a novel endophytic bacterium isolated from bark of Sonneratia apetala.</title>
        <authorList>
            <person name="Tuo L."/>
        </authorList>
    </citation>
    <scope>NUCLEOTIDE SEQUENCE [LARGE SCALE GENOMIC DNA]</scope>
    <source>
        <strain evidence="1 2">CCTCC AB 208254</strain>
    </source>
</reference>
<evidence type="ECO:0000313" key="1">
    <source>
        <dbReference type="EMBL" id="TFE19439.1"/>
    </source>
</evidence>
<accession>A0A4Y8LP59</accession>
<proteinExistence type="predicted"/>
<protein>
    <submittedName>
        <fullName evidence="1">Uncharacterized protein</fullName>
    </submittedName>
</protein>
<gene>
    <name evidence="1" type="ORF">E2980_23275</name>
</gene>
<dbReference type="OrthoDB" id="7942934at2"/>
<dbReference type="EMBL" id="SOMN01000062">
    <property type="protein sequence ID" value="TFE19439.1"/>
    <property type="molecule type" value="Genomic_DNA"/>
</dbReference>
<organism evidence="1 2">
    <name type="scientific">Cohnella luojiensis</name>
    <dbReference type="NCBI Taxonomy" id="652876"/>
    <lineage>
        <taxon>Bacteria</taxon>
        <taxon>Bacillati</taxon>
        <taxon>Bacillota</taxon>
        <taxon>Bacilli</taxon>
        <taxon>Bacillales</taxon>
        <taxon>Paenibacillaceae</taxon>
        <taxon>Cohnella</taxon>
    </lineage>
</organism>
<sequence length="309" mass="34839">MAKIRESGIERILLKLGEKDLISKLVNQLSGSELNTLLLKVFSEKAKAYSPSDLLNRYQENRFVHPAKVDVFKLKQLELDILKIAFDNCVSPIQLSPVAPLGSASIVGEVDQNNVISSLRGTEVVSDATNLIALHISELIQSKNYSRGELIRFCTTHRHTRAQFFGNEPGMLPHFHLFCNVTAGVDKGSYSFEKESFWEHVILYRNIFNTIFDSEIEIIMSERGGYKDCSGLISRVMDYGEQNNISVSIGEPYKENQYYKGFQFTIKTVINGVVHFIGDGGLVDWTQKMIGNKKERLLISAIGLDRLLL</sequence>
<dbReference type="RefSeq" id="WP_135154622.1">
    <property type="nucleotide sequence ID" value="NZ_SOMN01000062.1"/>
</dbReference>
<dbReference type="AlphaFoldDB" id="A0A4Y8LP59"/>